<dbReference type="EMBL" id="CP165646">
    <property type="protein sequence ID" value="XDU65358.1"/>
    <property type="molecule type" value="Genomic_DNA"/>
</dbReference>
<name>A0AB39VDL6_9FUSO</name>
<dbReference type="AlphaFoldDB" id="A0AB39VDL6"/>
<dbReference type="RefSeq" id="WP_196808115.1">
    <property type="nucleotide sequence ID" value="NZ_CP165646.1"/>
</dbReference>
<protein>
    <recommendedName>
        <fullName evidence="2">Integrase catalytic domain-containing protein</fullName>
    </recommendedName>
</protein>
<proteinExistence type="predicted"/>
<dbReference type="KEGG" id="lmes:AB8B23_04175"/>
<gene>
    <name evidence="1" type="ORF">AB8B23_04175</name>
</gene>
<evidence type="ECO:0008006" key="2">
    <source>
        <dbReference type="Google" id="ProtNLM"/>
    </source>
</evidence>
<organism evidence="1">
    <name type="scientific">Leptotrichia mesophila</name>
    <dbReference type="NCBI Taxonomy" id="3239303"/>
    <lineage>
        <taxon>Bacteria</taxon>
        <taxon>Fusobacteriati</taxon>
        <taxon>Fusobacteriota</taxon>
        <taxon>Fusobacteriia</taxon>
        <taxon>Fusobacteriales</taxon>
        <taxon>Leptotrichiaceae</taxon>
        <taxon>Leptotrichia</taxon>
    </lineage>
</organism>
<accession>A0AB39VDL6</accession>
<reference evidence="1" key="1">
    <citation type="submission" date="2024-07" db="EMBL/GenBank/DDBJ databases">
        <authorList>
            <person name="Li X.-J."/>
            <person name="Wang X."/>
        </authorList>
    </citation>
    <scope>NUCLEOTIDE SEQUENCE</scope>
    <source>
        <strain evidence="1">HSP-342</strain>
    </source>
</reference>
<sequence>MGSDIKKLQTDNGKGFTNSESEKKTLFELKLDEKGIEYGFVHIYHGRMGKWKEAIGLIASTTQARNLKVKKNC</sequence>
<evidence type="ECO:0000313" key="1">
    <source>
        <dbReference type="EMBL" id="XDU65358.1"/>
    </source>
</evidence>